<sequence>MCNEKQDHVWTLQDGLYSLYPQKRQQRVERAGIRAPKTEFTASGHVELLGVTLDGKMKLDLQIATVTARVTGRYLAVGRLRRVRSKQVRQLYNATVILIMDYCASAWYGPEKSGALSLLRNMEMVERIGAHAVVPASRNVVLKVAEAEAYLKITTARLRRKMSKNLLRCFTVPEIYSLLDSLTKLYTQEKRSPPPRCITAREFGHTIGFTADSLIETVEAVAHSVYRYQLEVGEDWHRSSTRRERKGDHLEGVHNQAVGDSTLPELNVIELVLAHQVWKIQLLRTKIVATDKKPSRR</sequence>
<reference evidence="1 2" key="1">
    <citation type="submission" date="2018-10" db="EMBL/GenBank/DDBJ databases">
        <title>Fifty Aureobasidium pullulans genomes reveal a recombining polyextremotolerant generalist.</title>
        <authorList>
            <person name="Gostincar C."/>
            <person name="Turk M."/>
            <person name="Zajc J."/>
            <person name="Gunde-Cimerman N."/>
        </authorList>
    </citation>
    <scope>NUCLEOTIDE SEQUENCE [LARGE SCALE GENOMIC DNA]</scope>
    <source>
        <strain evidence="1 2">EXF-6604</strain>
    </source>
</reference>
<name>A0A4S9JX93_AURPU</name>
<accession>A0A4S9JX93</accession>
<evidence type="ECO:0000313" key="1">
    <source>
        <dbReference type="EMBL" id="THY07666.1"/>
    </source>
</evidence>
<dbReference type="EMBL" id="QZBD01000717">
    <property type="protein sequence ID" value="THY07666.1"/>
    <property type="molecule type" value="Genomic_DNA"/>
</dbReference>
<gene>
    <name evidence="1" type="ORF">D6D01_09738</name>
</gene>
<evidence type="ECO:0000313" key="2">
    <source>
        <dbReference type="Proteomes" id="UP000306584"/>
    </source>
</evidence>
<dbReference type="Proteomes" id="UP000306584">
    <property type="component" value="Unassembled WGS sequence"/>
</dbReference>
<organism evidence="1 2">
    <name type="scientific">Aureobasidium pullulans</name>
    <name type="common">Black yeast</name>
    <name type="synonym">Pullularia pullulans</name>
    <dbReference type="NCBI Taxonomy" id="5580"/>
    <lineage>
        <taxon>Eukaryota</taxon>
        <taxon>Fungi</taxon>
        <taxon>Dikarya</taxon>
        <taxon>Ascomycota</taxon>
        <taxon>Pezizomycotina</taxon>
        <taxon>Dothideomycetes</taxon>
        <taxon>Dothideomycetidae</taxon>
        <taxon>Dothideales</taxon>
        <taxon>Saccotheciaceae</taxon>
        <taxon>Aureobasidium</taxon>
    </lineage>
</organism>
<comment type="caution">
    <text evidence="1">The sequence shown here is derived from an EMBL/GenBank/DDBJ whole genome shotgun (WGS) entry which is preliminary data.</text>
</comment>
<protein>
    <submittedName>
        <fullName evidence="1">Uncharacterized protein</fullName>
    </submittedName>
</protein>
<dbReference type="AlphaFoldDB" id="A0A4S9JX93"/>
<proteinExistence type="predicted"/>